<evidence type="ECO:0000313" key="4">
    <source>
        <dbReference type="Proteomes" id="UP000186309"/>
    </source>
</evidence>
<protein>
    <recommendedName>
        <fullName evidence="2">AB hydrolase-1 domain-containing protein</fullName>
    </recommendedName>
</protein>
<keyword evidence="4" id="KW-1185">Reference proteome</keyword>
<accession>A0A1U7CN67</accession>
<dbReference type="EMBL" id="CP019082">
    <property type="protein sequence ID" value="APW60380.1"/>
    <property type="molecule type" value="Genomic_DNA"/>
</dbReference>
<gene>
    <name evidence="3" type="ORF">BSF38_01848</name>
</gene>
<sequence>MVGAASLLYFLAVVALLPVVGLVGFLIFAVFRYCPVITRIFVERPVLLPLRLTPDDLGEPVSFAAEDGLALSGSYFKARTPSRTGVLVYCHEFLSDRWSFAPYIDGLRDKGFDVFSFDFRNHGESPVEPSYEPIQYATDREVGDLRGALAYLRSRPDHDPAGFGLFGVSRGGTTALLVGAVEADVWGVVTDGAFPTRGTMTAYIDRWAEIYVRNALFLAILPRFVYSFLGDVARRQSQRQLNCVFPSVERAVARLAPRPWFQIHGERDAYIGTDIAQALFACAREPKEQWLVADAKHNRCRELEPEAYARKLAAFVDRYAPRRPLAGLPSFQASEARYSDYNVTGVRVPSAELITNVASTMTR</sequence>
<keyword evidence="1" id="KW-0812">Transmembrane</keyword>
<dbReference type="Proteomes" id="UP000186309">
    <property type="component" value="Chromosome"/>
</dbReference>
<dbReference type="AlphaFoldDB" id="A0A1U7CN67"/>
<reference evidence="4" key="1">
    <citation type="submission" date="2016-12" db="EMBL/GenBank/DDBJ databases">
        <title>Comparative genomics of four Isosphaeraceae planctomycetes: a common pool of plasmids and glycoside hydrolase genes.</title>
        <authorList>
            <person name="Ivanova A."/>
        </authorList>
    </citation>
    <scope>NUCLEOTIDE SEQUENCE [LARGE SCALE GENOMIC DNA]</scope>
    <source>
        <strain evidence="4">PX4</strain>
    </source>
</reference>
<dbReference type="KEGG" id="pbor:BSF38_01848"/>
<dbReference type="RefSeq" id="WP_076344976.1">
    <property type="nucleotide sequence ID" value="NZ_CP019082.1"/>
</dbReference>
<dbReference type="InterPro" id="IPR052920">
    <property type="entry name" value="DNA-binding_regulatory"/>
</dbReference>
<proteinExistence type="predicted"/>
<dbReference type="InterPro" id="IPR029058">
    <property type="entry name" value="AB_hydrolase_fold"/>
</dbReference>
<dbReference type="Gene3D" id="3.40.50.1820">
    <property type="entry name" value="alpha/beta hydrolase"/>
    <property type="match status" value="1"/>
</dbReference>
<name>A0A1U7CN67_9BACT</name>
<dbReference type="Pfam" id="PF00561">
    <property type="entry name" value="Abhydrolase_1"/>
    <property type="match status" value="1"/>
</dbReference>
<feature type="domain" description="AB hydrolase-1" evidence="2">
    <location>
        <begin position="86"/>
        <end position="235"/>
    </location>
</feature>
<dbReference type="PANTHER" id="PTHR43358:SF4">
    <property type="entry name" value="ALPHA_BETA HYDROLASE FOLD-1 DOMAIN-CONTAINING PROTEIN"/>
    <property type="match status" value="1"/>
</dbReference>
<dbReference type="STRING" id="1387353.BSF38_01848"/>
<keyword evidence="1" id="KW-0472">Membrane</keyword>
<dbReference type="SUPFAM" id="SSF53474">
    <property type="entry name" value="alpha/beta-Hydrolases"/>
    <property type="match status" value="1"/>
</dbReference>
<evidence type="ECO:0000313" key="3">
    <source>
        <dbReference type="EMBL" id="APW60380.1"/>
    </source>
</evidence>
<keyword evidence="1" id="KW-1133">Transmembrane helix</keyword>
<evidence type="ECO:0000256" key="1">
    <source>
        <dbReference type="SAM" id="Phobius"/>
    </source>
</evidence>
<organism evidence="3 4">
    <name type="scientific">Paludisphaera borealis</name>
    <dbReference type="NCBI Taxonomy" id="1387353"/>
    <lineage>
        <taxon>Bacteria</taxon>
        <taxon>Pseudomonadati</taxon>
        <taxon>Planctomycetota</taxon>
        <taxon>Planctomycetia</taxon>
        <taxon>Isosphaerales</taxon>
        <taxon>Isosphaeraceae</taxon>
        <taxon>Paludisphaera</taxon>
    </lineage>
</organism>
<dbReference type="InterPro" id="IPR000073">
    <property type="entry name" value="AB_hydrolase_1"/>
</dbReference>
<evidence type="ECO:0000259" key="2">
    <source>
        <dbReference type="Pfam" id="PF00561"/>
    </source>
</evidence>
<feature type="transmembrane region" description="Helical" evidence="1">
    <location>
        <begin position="7"/>
        <end position="31"/>
    </location>
</feature>
<dbReference type="PANTHER" id="PTHR43358">
    <property type="entry name" value="ALPHA/BETA-HYDROLASE"/>
    <property type="match status" value="1"/>
</dbReference>